<dbReference type="Proteomes" id="UP000070533">
    <property type="component" value="Unassembled WGS sequence"/>
</dbReference>
<keyword evidence="1" id="KW-0472">Membrane</keyword>
<dbReference type="PIRSF" id="PIRSF028777">
    <property type="entry name" value="UCP028777"/>
    <property type="match status" value="1"/>
</dbReference>
<dbReference type="RefSeq" id="WP_060940064.1">
    <property type="nucleotide sequence ID" value="NZ_CAMXYN010000038.1"/>
</dbReference>
<dbReference type="AlphaFoldDB" id="A0A133QLS2"/>
<keyword evidence="1" id="KW-1133">Transmembrane helix</keyword>
<proteinExistence type="predicted"/>
<feature type="transmembrane region" description="Helical" evidence="1">
    <location>
        <begin position="6"/>
        <end position="23"/>
    </location>
</feature>
<feature type="transmembrane region" description="Helical" evidence="1">
    <location>
        <begin position="72"/>
        <end position="95"/>
    </location>
</feature>
<feature type="domain" description="Inner membrane component" evidence="2">
    <location>
        <begin position="70"/>
        <end position="119"/>
    </location>
</feature>
<dbReference type="PATRIC" id="fig|28128.5.peg.293"/>
<feature type="domain" description="Inner membrane component" evidence="2">
    <location>
        <begin position="4"/>
        <end position="54"/>
    </location>
</feature>
<evidence type="ECO:0000313" key="3">
    <source>
        <dbReference type="EMBL" id="KXA43847.1"/>
    </source>
</evidence>
<dbReference type="eggNOG" id="COG3304">
    <property type="taxonomic scope" value="Bacteria"/>
</dbReference>
<dbReference type="InterPro" id="IPR005185">
    <property type="entry name" value="YccF"/>
</dbReference>
<dbReference type="PANTHER" id="PTHR42903:SF1">
    <property type="entry name" value="INNER MEMBRANE PROTEIN YCCF"/>
    <property type="match status" value="1"/>
</dbReference>
<dbReference type="GO" id="GO:0005886">
    <property type="term" value="C:plasma membrane"/>
    <property type="evidence" value="ECO:0007669"/>
    <property type="project" value="TreeGrafter"/>
</dbReference>
<evidence type="ECO:0000259" key="2">
    <source>
        <dbReference type="Pfam" id="PF03733"/>
    </source>
</evidence>
<dbReference type="STRING" id="28128.HMPREF3226_00291"/>
<evidence type="ECO:0000256" key="1">
    <source>
        <dbReference type="SAM" id="Phobius"/>
    </source>
</evidence>
<sequence length="128" mass="14263">MRIFGNIIWLIFGGIESALAYFASGLAMMLTIIGIPFGLQSFKIGIYVLWPFGQKVVLDKEQHGCLHTAMNILWFFLGGFWICCIHILFGALLYITIIGIPFGNKQFELAGLALHPFGRKVVPTDLSL</sequence>
<dbReference type="InterPro" id="IPR052937">
    <property type="entry name" value="Inner_membrane_protein"/>
</dbReference>
<dbReference type="OrthoDB" id="9790567at2"/>
<feature type="transmembrane region" description="Helical" evidence="1">
    <location>
        <begin position="30"/>
        <end position="52"/>
    </location>
</feature>
<gene>
    <name evidence="3" type="ORF">HMPREF3226_00291</name>
</gene>
<organism evidence="3 4">
    <name type="scientific">Prevotella corporis</name>
    <dbReference type="NCBI Taxonomy" id="28128"/>
    <lineage>
        <taxon>Bacteria</taxon>
        <taxon>Pseudomonadati</taxon>
        <taxon>Bacteroidota</taxon>
        <taxon>Bacteroidia</taxon>
        <taxon>Bacteroidales</taxon>
        <taxon>Prevotellaceae</taxon>
        <taxon>Prevotella</taxon>
    </lineage>
</organism>
<comment type="caution">
    <text evidence="3">The sequence shown here is derived from an EMBL/GenBank/DDBJ whole genome shotgun (WGS) entry which is preliminary data.</text>
</comment>
<keyword evidence="4" id="KW-1185">Reference proteome</keyword>
<protein>
    <recommendedName>
        <fullName evidence="2">Inner membrane component domain-containing protein</fullName>
    </recommendedName>
</protein>
<dbReference type="NCBIfam" id="NF008740">
    <property type="entry name" value="PRK11770.1-2"/>
    <property type="match status" value="1"/>
</dbReference>
<dbReference type="InterPro" id="IPR031308">
    <property type="entry name" value="UCP028777"/>
</dbReference>
<evidence type="ECO:0000313" key="4">
    <source>
        <dbReference type="Proteomes" id="UP000070533"/>
    </source>
</evidence>
<keyword evidence="1" id="KW-0812">Transmembrane</keyword>
<reference evidence="4" key="1">
    <citation type="submission" date="2016-01" db="EMBL/GenBank/DDBJ databases">
        <authorList>
            <person name="Mitreva M."/>
            <person name="Pepin K.H."/>
            <person name="Mihindukulasuriya K.A."/>
            <person name="Fulton R."/>
            <person name="Fronick C."/>
            <person name="O'Laughlin M."/>
            <person name="Miner T."/>
            <person name="Herter B."/>
            <person name="Rosa B.A."/>
            <person name="Cordes M."/>
            <person name="Tomlinson C."/>
            <person name="Wollam A."/>
            <person name="Palsikar V.B."/>
            <person name="Mardis E.R."/>
            <person name="Wilson R.K."/>
        </authorList>
    </citation>
    <scope>NUCLEOTIDE SEQUENCE [LARGE SCALE GENOMIC DNA]</scope>
    <source>
        <strain evidence="4">MJR7716</strain>
    </source>
</reference>
<dbReference type="Pfam" id="PF03733">
    <property type="entry name" value="YccF"/>
    <property type="match status" value="2"/>
</dbReference>
<dbReference type="PANTHER" id="PTHR42903">
    <property type="entry name" value="INNER MEMBRANE PROTEIN YCCF"/>
    <property type="match status" value="1"/>
</dbReference>
<accession>A0A133QLS2</accession>
<dbReference type="EMBL" id="LRQG01000013">
    <property type="protein sequence ID" value="KXA43847.1"/>
    <property type="molecule type" value="Genomic_DNA"/>
</dbReference>
<name>A0A133QLS2_9BACT</name>